<proteinExistence type="predicted"/>
<evidence type="ECO:0000256" key="1">
    <source>
        <dbReference type="ARBA" id="ARBA00004370"/>
    </source>
</evidence>
<accession>A0A1U7CZ07</accession>
<gene>
    <name evidence="8" type="ORF">BSF38_05782</name>
</gene>
<dbReference type="Pfam" id="PF13664">
    <property type="entry name" value="DUF4149"/>
    <property type="match status" value="1"/>
</dbReference>
<evidence type="ECO:0000256" key="2">
    <source>
        <dbReference type="ARBA" id="ARBA00022692"/>
    </source>
</evidence>
<organism evidence="8 9">
    <name type="scientific">Paludisphaera borealis</name>
    <dbReference type="NCBI Taxonomy" id="1387353"/>
    <lineage>
        <taxon>Bacteria</taxon>
        <taxon>Pseudomonadati</taxon>
        <taxon>Planctomycetota</taxon>
        <taxon>Planctomycetia</taxon>
        <taxon>Isosphaerales</taxon>
        <taxon>Isosphaeraceae</taxon>
        <taxon>Paludisphaera</taxon>
    </lineage>
</organism>
<evidence type="ECO:0000256" key="5">
    <source>
        <dbReference type="SAM" id="MobiDB-lite"/>
    </source>
</evidence>
<dbReference type="AlphaFoldDB" id="A0A1U7CZ07"/>
<dbReference type="STRING" id="1387353.BSF38_05782"/>
<dbReference type="OrthoDB" id="280342at2"/>
<feature type="region of interest" description="Disordered" evidence="5">
    <location>
        <begin position="161"/>
        <end position="204"/>
    </location>
</feature>
<protein>
    <recommendedName>
        <fullName evidence="7">TMEM205-like domain-containing protein</fullName>
    </recommendedName>
</protein>
<feature type="transmembrane region" description="Helical" evidence="6">
    <location>
        <begin position="128"/>
        <end position="151"/>
    </location>
</feature>
<feature type="transmembrane region" description="Helical" evidence="6">
    <location>
        <begin position="12"/>
        <end position="36"/>
    </location>
</feature>
<evidence type="ECO:0000256" key="4">
    <source>
        <dbReference type="ARBA" id="ARBA00023136"/>
    </source>
</evidence>
<feature type="domain" description="TMEM205-like" evidence="7">
    <location>
        <begin position="16"/>
        <end position="118"/>
    </location>
</feature>
<evidence type="ECO:0000313" key="8">
    <source>
        <dbReference type="EMBL" id="APW64190.1"/>
    </source>
</evidence>
<feature type="transmembrane region" description="Helical" evidence="6">
    <location>
        <begin position="56"/>
        <end position="78"/>
    </location>
</feature>
<reference evidence="9" key="1">
    <citation type="submission" date="2016-12" db="EMBL/GenBank/DDBJ databases">
        <title>Comparative genomics of four Isosphaeraceae planctomycetes: a common pool of plasmids and glycoside hydrolase genes.</title>
        <authorList>
            <person name="Ivanova A."/>
        </authorList>
    </citation>
    <scope>NUCLEOTIDE SEQUENCE [LARGE SCALE GENOMIC DNA]</scope>
    <source>
        <strain evidence="9">PX4</strain>
    </source>
</reference>
<evidence type="ECO:0000256" key="6">
    <source>
        <dbReference type="SAM" id="Phobius"/>
    </source>
</evidence>
<dbReference type="GO" id="GO:0016020">
    <property type="term" value="C:membrane"/>
    <property type="evidence" value="ECO:0007669"/>
    <property type="project" value="UniProtKB-SubCell"/>
</dbReference>
<dbReference type="InterPro" id="IPR025423">
    <property type="entry name" value="TMEM205-like"/>
</dbReference>
<keyword evidence="2 6" id="KW-0812">Transmembrane</keyword>
<dbReference type="Proteomes" id="UP000186309">
    <property type="component" value="Chromosome"/>
</dbReference>
<sequence>MSAHFLLGIFDSIYLLALAAWTGEILFFSFAVAPIVFSTLGVETGERFVRALFPRYYAWGATAGAIALPAFIAGPLCYPEFRGPRIGVQAMLILGAILLTLYSGNSLTPAINAARDEGPSGDARFRRLHFRSVVLNVLVLVVGIGLLVAFANRPAPRTSGIIEPSPVERVQREANAAHQAEPVDERGEPREPREDSPRLVDPKL</sequence>
<evidence type="ECO:0000259" key="7">
    <source>
        <dbReference type="Pfam" id="PF13664"/>
    </source>
</evidence>
<dbReference type="RefSeq" id="WP_076350458.1">
    <property type="nucleotide sequence ID" value="NZ_CP019082.1"/>
</dbReference>
<dbReference type="KEGG" id="pbor:BSF38_05782"/>
<feature type="transmembrane region" description="Helical" evidence="6">
    <location>
        <begin position="90"/>
        <end position="108"/>
    </location>
</feature>
<evidence type="ECO:0000256" key="3">
    <source>
        <dbReference type="ARBA" id="ARBA00022989"/>
    </source>
</evidence>
<comment type="subcellular location">
    <subcellularLocation>
        <location evidence="1">Membrane</location>
    </subcellularLocation>
</comment>
<keyword evidence="3 6" id="KW-1133">Transmembrane helix</keyword>
<feature type="compositionally biased region" description="Basic and acidic residues" evidence="5">
    <location>
        <begin position="181"/>
        <end position="204"/>
    </location>
</feature>
<evidence type="ECO:0000313" key="9">
    <source>
        <dbReference type="Proteomes" id="UP000186309"/>
    </source>
</evidence>
<dbReference type="EMBL" id="CP019082">
    <property type="protein sequence ID" value="APW64190.1"/>
    <property type="molecule type" value="Genomic_DNA"/>
</dbReference>
<keyword evidence="4 6" id="KW-0472">Membrane</keyword>
<name>A0A1U7CZ07_9BACT</name>
<keyword evidence="9" id="KW-1185">Reference proteome</keyword>